<dbReference type="Gene3D" id="1.10.472.80">
    <property type="entry name" value="Ypt/Rab-GAP domain of gyp1p, domain 3"/>
    <property type="match status" value="1"/>
</dbReference>
<feature type="region of interest" description="Disordered" evidence="1">
    <location>
        <begin position="162"/>
        <end position="191"/>
    </location>
</feature>
<accession>A0A8I6S647</accession>
<dbReference type="OMA" id="LCVFQEG"/>
<sequence>MKTITSGKEHDVKYTAISNGPSQPQPQPRTEPCQEECDNLIKCDSQLASSFRDGKLHKRLRPGYYLQRVFLPKAKSQSVVLGKGTDAVQDKEPSDSEETENWFRTWPDCLEKKNDDKEKQSETKNPPVSLDSVLHDLPIAYSPVTKQIHLIDDCVKKNERLPRTDTGASSFSSTVSSLSDASPSTNGDQQQQADVAFDVSDNCSLISIGNCSIVSEDSDGDKPKRRGLSGFFSRGVFGWKGKGESEGWSLFGKLANGYNERSISSLSDERRSLGGDSGRGVQGSTGLIQLERPAWLPAKSKQEQQAHSDEHEKIISSARKKELKESKQRKKVLQSQLKAEDELASATRTWTQEILPNWSQMREQKKTQELWWQGIPPCVRGKLWRLAITNDLNITHGLYEICVSRALQRLKSAAGSTDSIDESSKKDADREASMELIQLDISRTFPHLCIFQKKGPYYDMLHSLLAAYVCYRPDVGYVQGMSFIAAVLILNMDAPDAFVCFANILNRPCHRAFYSLDQPLMEAYYAVYVDLLRENVPQLYKHLESCSLTPDLYLLDWIYTIFAKAMPLDLASRVWDVFLRDGEEFLFRTAIGVLKLFQKELLTMDFLSGSQYLTRLPEDLNPNVLFKSIGSIKMSVGKNNFKQILLSYTHHDV</sequence>
<dbReference type="Pfam" id="PF00566">
    <property type="entry name" value="RabGAP-TBC"/>
    <property type="match status" value="1"/>
</dbReference>
<evidence type="ECO:0000313" key="4">
    <source>
        <dbReference type="Proteomes" id="UP000494040"/>
    </source>
</evidence>
<dbReference type="RefSeq" id="XP_014254002.1">
    <property type="nucleotide sequence ID" value="XM_014398516.2"/>
</dbReference>
<dbReference type="PROSITE" id="PS50086">
    <property type="entry name" value="TBC_RABGAP"/>
    <property type="match status" value="1"/>
</dbReference>
<reference evidence="3" key="1">
    <citation type="submission" date="2022-01" db="UniProtKB">
        <authorList>
            <consortium name="EnsemblMetazoa"/>
        </authorList>
    </citation>
    <scope>IDENTIFICATION</scope>
</reference>
<keyword evidence="4" id="KW-1185">Reference proteome</keyword>
<evidence type="ECO:0000259" key="2">
    <source>
        <dbReference type="PROSITE" id="PS50086"/>
    </source>
</evidence>
<dbReference type="InterPro" id="IPR050302">
    <property type="entry name" value="Rab_GAP_TBC_domain"/>
</dbReference>
<dbReference type="KEGG" id="clec:106669199"/>
<proteinExistence type="predicted"/>
<feature type="compositionally biased region" description="Basic and acidic residues" evidence="1">
    <location>
        <begin position="109"/>
        <end position="122"/>
    </location>
</feature>
<dbReference type="GO" id="GO:0005096">
    <property type="term" value="F:GTPase activator activity"/>
    <property type="evidence" value="ECO:0007669"/>
    <property type="project" value="TreeGrafter"/>
</dbReference>
<dbReference type="OrthoDB" id="294251at2759"/>
<feature type="region of interest" description="Disordered" evidence="1">
    <location>
        <begin position="80"/>
        <end position="130"/>
    </location>
</feature>
<dbReference type="Gene3D" id="1.10.8.270">
    <property type="entry name" value="putative rabgap domain of human tbc1 domain family member 14 like domains"/>
    <property type="match status" value="1"/>
</dbReference>
<dbReference type="PANTHER" id="PTHR47219:SF15">
    <property type="entry name" value="TBC1 DOMAIN FAMILY MEMBER 12 ISOFORM X1"/>
    <property type="match status" value="1"/>
</dbReference>
<evidence type="ECO:0000256" key="1">
    <source>
        <dbReference type="SAM" id="MobiDB-lite"/>
    </source>
</evidence>
<dbReference type="EnsemblMetazoa" id="XM_014398516.2">
    <property type="protein sequence ID" value="XP_014254002.1"/>
    <property type="gene ID" value="LOC106669199"/>
</dbReference>
<feature type="compositionally biased region" description="Low complexity" evidence="1">
    <location>
        <begin position="169"/>
        <end position="191"/>
    </location>
</feature>
<dbReference type="GO" id="GO:0016192">
    <property type="term" value="P:vesicle-mediated transport"/>
    <property type="evidence" value="ECO:0007669"/>
    <property type="project" value="UniProtKB-ARBA"/>
</dbReference>
<dbReference type="Proteomes" id="UP000494040">
    <property type="component" value="Unassembled WGS sequence"/>
</dbReference>
<dbReference type="PANTHER" id="PTHR47219">
    <property type="entry name" value="RAB GTPASE-ACTIVATING PROTEIN 1-LIKE"/>
    <property type="match status" value="1"/>
</dbReference>
<dbReference type="FunFam" id="1.10.8.270:FF:000008">
    <property type="entry name" value="Putative TBC1 domain family member 14"/>
    <property type="match status" value="1"/>
</dbReference>
<dbReference type="SUPFAM" id="SSF47923">
    <property type="entry name" value="Ypt/Rab-GAP domain of gyp1p"/>
    <property type="match status" value="2"/>
</dbReference>
<name>A0A8I6S647_CIMLE</name>
<protein>
    <recommendedName>
        <fullName evidence="2">Rab-GAP TBC domain-containing protein</fullName>
    </recommendedName>
</protein>
<dbReference type="GO" id="GO:0031410">
    <property type="term" value="C:cytoplasmic vesicle"/>
    <property type="evidence" value="ECO:0007669"/>
    <property type="project" value="UniProtKB-ARBA"/>
</dbReference>
<feature type="domain" description="Rab-GAP TBC" evidence="2">
    <location>
        <begin position="374"/>
        <end position="582"/>
    </location>
</feature>
<organism evidence="3 4">
    <name type="scientific">Cimex lectularius</name>
    <name type="common">Bed bug</name>
    <name type="synonym">Acanthia lectularia</name>
    <dbReference type="NCBI Taxonomy" id="79782"/>
    <lineage>
        <taxon>Eukaryota</taxon>
        <taxon>Metazoa</taxon>
        <taxon>Ecdysozoa</taxon>
        <taxon>Arthropoda</taxon>
        <taxon>Hexapoda</taxon>
        <taxon>Insecta</taxon>
        <taxon>Pterygota</taxon>
        <taxon>Neoptera</taxon>
        <taxon>Paraneoptera</taxon>
        <taxon>Hemiptera</taxon>
        <taxon>Heteroptera</taxon>
        <taxon>Panheteroptera</taxon>
        <taxon>Cimicomorpha</taxon>
        <taxon>Cimicidae</taxon>
        <taxon>Cimex</taxon>
    </lineage>
</organism>
<dbReference type="GO" id="GO:0031267">
    <property type="term" value="F:small GTPase binding"/>
    <property type="evidence" value="ECO:0007669"/>
    <property type="project" value="TreeGrafter"/>
</dbReference>
<feature type="region of interest" description="Disordered" evidence="1">
    <location>
        <begin position="1"/>
        <end position="33"/>
    </location>
</feature>
<dbReference type="InterPro" id="IPR035969">
    <property type="entry name" value="Rab-GAP_TBC_sf"/>
</dbReference>
<evidence type="ECO:0000313" key="3">
    <source>
        <dbReference type="EnsemblMetazoa" id="XP_014254002.1"/>
    </source>
</evidence>
<dbReference type="SMART" id="SM00164">
    <property type="entry name" value="TBC"/>
    <property type="match status" value="1"/>
</dbReference>
<dbReference type="Gene3D" id="1.10.10.750">
    <property type="entry name" value="Ypt/Rab-GAP domain of gyp1p, domain 1"/>
    <property type="match status" value="1"/>
</dbReference>
<dbReference type="InterPro" id="IPR000195">
    <property type="entry name" value="Rab-GAP-TBC_dom"/>
</dbReference>
<dbReference type="GO" id="GO:0005773">
    <property type="term" value="C:vacuole"/>
    <property type="evidence" value="ECO:0007669"/>
    <property type="project" value="UniProtKB-ARBA"/>
</dbReference>
<dbReference type="AlphaFoldDB" id="A0A8I6S647"/>
<dbReference type="FunFam" id="1.10.472.80:FF:000006">
    <property type="entry name" value="TBC1 domain family member 14"/>
    <property type="match status" value="1"/>
</dbReference>
<dbReference type="GeneID" id="106669199"/>